<keyword evidence="4 7" id="KW-0812">Transmembrane</keyword>
<dbReference type="InterPro" id="IPR010920">
    <property type="entry name" value="LSM_dom_sf"/>
</dbReference>
<evidence type="ECO:0000256" key="3">
    <source>
        <dbReference type="ARBA" id="ARBA00022475"/>
    </source>
</evidence>
<feature type="domain" description="Mechanosensitive ion channel transmembrane helices 2/3" evidence="9">
    <location>
        <begin position="63"/>
        <end position="104"/>
    </location>
</feature>
<dbReference type="InterPro" id="IPR011014">
    <property type="entry name" value="MscS_channel_TM-2"/>
</dbReference>
<dbReference type="SUPFAM" id="SSF82689">
    <property type="entry name" value="Mechanosensitive channel protein MscS (YggB), C-terminal domain"/>
    <property type="match status" value="1"/>
</dbReference>
<dbReference type="InterPro" id="IPR011066">
    <property type="entry name" value="MscS_channel_C_sf"/>
</dbReference>
<name>A0ABT9XJ39_9BACL</name>
<evidence type="ECO:0000259" key="8">
    <source>
        <dbReference type="Pfam" id="PF00924"/>
    </source>
</evidence>
<dbReference type="SUPFAM" id="SSF82861">
    <property type="entry name" value="Mechanosensitive channel protein MscS (YggB), transmembrane region"/>
    <property type="match status" value="1"/>
</dbReference>
<dbReference type="SUPFAM" id="SSF50182">
    <property type="entry name" value="Sm-like ribonucleoproteins"/>
    <property type="match status" value="1"/>
</dbReference>
<evidence type="ECO:0000313" key="10">
    <source>
        <dbReference type="EMBL" id="MDQ0190327.1"/>
    </source>
</evidence>
<keyword evidence="11" id="KW-1185">Reference proteome</keyword>
<evidence type="ECO:0000256" key="4">
    <source>
        <dbReference type="ARBA" id="ARBA00022692"/>
    </source>
</evidence>
<evidence type="ECO:0000313" key="11">
    <source>
        <dbReference type="Proteomes" id="UP001232973"/>
    </source>
</evidence>
<dbReference type="Gene3D" id="1.10.287.1260">
    <property type="match status" value="1"/>
</dbReference>
<keyword evidence="5 7" id="KW-1133">Transmembrane helix</keyword>
<accession>A0ABT9XJ39</accession>
<comment type="subcellular location">
    <subcellularLocation>
        <location evidence="1">Cell membrane</location>
        <topology evidence="1">Multi-pass membrane protein</topology>
    </subcellularLocation>
</comment>
<dbReference type="EMBL" id="JAUSTP010000017">
    <property type="protein sequence ID" value="MDQ0190327.1"/>
    <property type="molecule type" value="Genomic_DNA"/>
</dbReference>
<dbReference type="Gene3D" id="2.30.30.60">
    <property type="match status" value="1"/>
</dbReference>
<evidence type="ECO:0000256" key="7">
    <source>
        <dbReference type="SAM" id="Phobius"/>
    </source>
</evidence>
<evidence type="ECO:0000256" key="1">
    <source>
        <dbReference type="ARBA" id="ARBA00004651"/>
    </source>
</evidence>
<dbReference type="InterPro" id="IPR023408">
    <property type="entry name" value="MscS_beta-dom_sf"/>
</dbReference>
<dbReference type="InterPro" id="IPR006685">
    <property type="entry name" value="MscS_channel_2nd"/>
</dbReference>
<comment type="similarity">
    <text evidence="2">Belongs to the MscS (TC 1.A.23) family.</text>
</comment>
<keyword evidence="6 7" id="KW-0472">Membrane</keyword>
<evidence type="ECO:0000256" key="6">
    <source>
        <dbReference type="ARBA" id="ARBA00023136"/>
    </source>
</evidence>
<comment type="caution">
    <text evidence="10">The sequence shown here is derived from an EMBL/GenBank/DDBJ whole genome shotgun (WGS) entry which is preliminary data.</text>
</comment>
<gene>
    <name evidence="10" type="ORF">J2S03_002191</name>
</gene>
<feature type="transmembrane region" description="Helical" evidence="7">
    <location>
        <begin position="87"/>
        <end position="107"/>
    </location>
</feature>
<keyword evidence="3" id="KW-1003">Cell membrane</keyword>
<dbReference type="Pfam" id="PF21088">
    <property type="entry name" value="MS_channel_1st"/>
    <property type="match status" value="1"/>
</dbReference>
<sequence>MHYVNQNVTGLEHAAWDAVKIILLFVAAQIIIRVLYRLCNRLLQIRTRIDERRRNTLAALFQNVARYTVYFILVLTILPIFGVHIEALLAGAGVAGIAIAFGAQNLLKDIFNGLFILFEDQYGVGDYVLINGSVGSTTGISGQVRTIGVRITVIKVWTGELVFIPNGQIIQVTNYSKENSIAVVDVDVGKTANTSQAIDIMQRIMEQLKRENPNIVGPIASLGIQAVTDTGFTLRATAECAPYTQFGVVREAQQRIHQAFLDHGVELPAQKVVYVPDTGAPPTA</sequence>
<organism evidence="10 11">
    <name type="scientific">Alicyclobacillus cycloheptanicus</name>
    <dbReference type="NCBI Taxonomy" id="1457"/>
    <lineage>
        <taxon>Bacteria</taxon>
        <taxon>Bacillati</taxon>
        <taxon>Bacillota</taxon>
        <taxon>Bacilli</taxon>
        <taxon>Bacillales</taxon>
        <taxon>Alicyclobacillaceae</taxon>
        <taxon>Alicyclobacillus</taxon>
    </lineage>
</organism>
<evidence type="ECO:0000259" key="9">
    <source>
        <dbReference type="Pfam" id="PF21088"/>
    </source>
</evidence>
<protein>
    <submittedName>
        <fullName evidence="10">Small conductance mechanosensitive channel</fullName>
    </submittedName>
</protein>
<feature type="transmembrane region" description="Helical" evidence="7">
    <location>
        <begin position="18"/>
        <end position="36"/>
    </location>
</feature>
<dbReference type="PANTHER" id="PTHR30460:SF0">
    <property type="entry name" value="MODERATE CONDUCTANCE MECHANOSENSITIVE CHANNEL YBIO"/>
    <property type="match status" value="1"/>
</dbReference>
<dbReference type="Pfam" id="PF00924">
    <property type="entry name" value="MS_channel_2nd"/>
    <property type="match status" value="1"/>
</dbReference>
<dbReference type="InterPro" id="IPR049142">
    <property type="entry name" value="MS_channel_1st"/>
</dbReference>
<evidence type="ECO:0000256" key="5">
    <source>
        <dbReference type="ARBA" id="ARBA00022989"/>
    </source>
</evidence>
<dbReference type="RefSeq" id="WP_274454670.1">
    <property type="nucleotide sequence ID" value="NZ_CP067097.1"/>
</dbReference>
<evidence type="ECO:0000256" key="2">
    <source>
        <dbReference type="ARBA" id="ARBA00008017"/>
    </source>
</evidence>
<dbReference type="Gene3D" id="3.30.70.100">
    <property type="match status" value="1"/>
</dbReference>
<feature type="transmembrane region" description="Helical" evidence="7">
    <location>
        <begin position="57"/>
        <end position="81"/>
    </location>
</feature>
<proteinExistence type="inferred from homology"/>
<reference evidence="10 11" key="1">
    <citation type="submission" date="2023-07" db="EMBL/GenBank/DDBJ databases">
        <title>Genomic Encyclopedia of Type Strains, Phase IV (KMG-IV): sequencing the most valuable type-strain genomes for metagenomic binning, comparative biology and taxonomic classification.</title>
        <authorList>
            <person name="Goeker M."/>
        </authorList>
    </citation>
    <scope>NUCLEOTIDE SEQUENCE [LARGE SCALE GENOMIC DNA]</scope>
    <source>
        <strain evidence="10 11">DSM 4006</strain>
    </source>
</reference>
<feature type="domain" description="Mechanosensitive ion channel MscS" evidence="8">
    <location>
        <begin position="105"/>
        <end position="177"/>
    </location>
</feature>
<dbReference type="InterPro" id="IPR045276">
    <property type="entry name" value="YbiO_bact"/>
</dbReference>
<dbReference type="Proteomes" id="UP001232973">
    <property type="component" value="Unassembled WGS sequence"/>
</dbReference>
<dbReference type="PANTHER" id="PTHR30460">
    <property type="entry name" value="MODERATE CONDUCTANCE MECHANOSENSITIVE CHANNEL YBIO"/>
    <property type="match status" value="1"/>
</dbReference>